<reference evidence="1 2" key="1">
    <citation type="journal article" date="2016" name="Nat. Commun.">
        <title>Thousands of microbial genomes shed light on interconnected biogeochemical processes in an aquifer system.</title>
        <authorList>
            <person name="Anantharaman K."/>
            <person name="Brown C.T."/>
            <person name="Hug L.A."/>
            <person name="Sharon I."/>
            <person name="Castelle C.J."/>
            <person name="Probst A.J."/>
            <person name="Thomas B.C."/>
            <person name="Singh A."/>
            <person name="Wilkins M.J."/>
            <person name="Karaoz U."/>
            <person name="Brodie E.L."/>
            <person name="Williams K.H."/>
            <person name="Hubbard S.S."/>
            <person name="Banfield J.F."/>
        </authorList>
    </citation>
    <scope>NUCLEOTIDE SEQUENCE [LARGE SCALE GENOMIC DNA]</scope>
</reference>
<evidence type="ECO:0000313" key="1">
    <source>
        <dbReference type="EMBL" id="OGM02565.1"/>
    </source>
</evidence>
<organism evidence="1 2">
    <name type="scientific">Candidatus Wallbacteria bacterium GWC2_49_35</name>
    <dbReference type="NCBI Taxonomy" id="1817813"/>
    <lineage>
        <taxon>Bacteria</taxon>
        <taxon>Candidatus Walliibacteriota</taxon>
    </lineage>
</organism>
<dbReference type="EMBL" id="MGFH01000206">
    <property type="protein sequence ID" value="OGM02565.1"/>
    <property type="molecule type" value="Genomic_DNA"/>
</dbReference>
<dbReference type="Proteomes" id="UP000178735">
    <property type="component" value="Unassembled WGS sequence"/>
</dbReference>
<dbReference type="AlphaFoldDB" id="A0A1F7WKL9"/>
<comment type="caution">
    <text evidence="1">The sequence shown here is derived from an EMBL/GenBank/DDBJ whole genome shotgun (WGS) entry which is preliminary data.</text>
</comment>
<protein>
    <submittedName>
        <fullName evidence="1">Uncharacterized protein</fullName>
    </submittedName>
</protein>
<accession>A0A1F7WKL9</accession>
<dbReference type="STRING" id="1817813.A2008_09470"/>
<gene>
    <name evidence="1" type="ORF">A2008_09470</name>
</gene>
<name>A0A1F7WKL9_9BACT</name>
<sequence length="252" mass="28840">MNANYIEKIKSLKRSGEFTEKLVNFIGAVDAIMKEDDFRCLVLYGNILNDGFREGVSTAELLIIPSEAGIGLLEKLHVPLQTAAAELKMVPLIMTFEEILLSADVFPVKFLEIKNNYIVLAGEDLLADLVIPDENIRLHCEQELRNFSLKLRNDFITMFPDEFNMYNALIKYIPELLSTIRLFIEYKSGRKLSKISEVMLYLKEQFGVSYDSINDIINLKKSNTVLTCEEIKEIYSKLNILINELTRKADAQ</sequence>
<proteinExistence type="predicted"/>
<evidence type="ECO:0000313" key="2">
    <source>
        <dbReference type="Proteomes" id="UP000178735"/>
    </source>
</evidence>